<evidence type="ECO:0008006" key="3">
    <source>
        <dbReference type="Google" id="ProtNLM"/>
    </source>
</evidence>
<proteinExistence type="predicted"/>
<dbReference type="AlphaFoldDB" id="A0A4V2JJ44"/>
<evidence type="ECO:0000313" key="1">
    <source>
        <dbReference type="EMBL" id="TBO61101.1"/>
    </source>
</evidence>
<name>A0A4V2JJ44_STRKA</name>
<reference evidence="1 2" key="1">
    <citation type="submission" date="2019-02" db="EMBL/GenBank/DDBJ databases">
        <title>Draft Genome Sequence of Streptomyces sp. AM-2504, identified by 16S rRNA comparative analysis as a Streptomyces Kasugaensis strain.</title>
        <authorList>
            <person name="Napolioni V."/>
            <person name="Giuliodori A.M."/>
            <person name="Spurio R."/>
            <person name="Fabbretti A."/>
        </authorList>
    </citation>
    <scope>NUCLEOTIDE SEQUENCE [LARGE SCALE GENOMIC DNA]</scope>
    <source>
        <strain evidence="1 2">AM-2504</strain>
    </source>
</reference>
<comment type="caution">
    <text evidence="1">The sequence shown here is derived from an EMBL/GenBank/DDBJ whole genome shotgun (WGS) entry which is preliminary data.</text>
</comment>
<dbReference type="Proteomes" id="UP000292452">
    <property type="component" value="Unassembled WGS sequence"/>
</dbReference>
<protein>
    <recommendedName>
        <fullName evidence="3">Helicase ATP-binding domain-containing protein</fullName>
    </recommendedName>
</protein>
<keyword evidence="2" id="KW-1185">Reference proteome</keyword>
<dbReference type="EMBL" id="SIXH01000015">
    <property type="protein sequence ID" value="TBO61101.1"/>
    <property type="molecule type" value="Genomic_DNA"/>
</dbReference>
<organism evidence="1 2">
    <name type="scientific">Streptomyces kasugaensis</name>
    <dbReference type="NCBI Taxonomy" id="1946"/>
    <lineage>
        <taxon>Bacteria</taxon>
        <taxon>Bacillati</taxon>
        <taxon>Actinomycetota</taxon>
        <taxon>Actinomycetes</taxon>
        <taxon>Kitasatosporales</taxon>
        <taxon>Streptomycetaceae</taxon>
        <taxon>Streptomyces</taxon>
    </lineage>
</organism>
<evidence type="ECO:0000313" key="2">
    <source>
        <dbReference type="Proteomes" id="UP000292452"/>
    </source>
</evidence>
<sequence>MVVSEPSVEQTALCASLALAAYYFPVTSADYDAPAAPFRRAAFLLSGQFRAWDRWPKLTSEERRRIIDVYRTAPGKFSDLRIFTPAARALLTDLGDEDPGEPQKLLTFEPAGGDPLTAEAAIPRVGGDLLAYVDRQIARYRRPSARPKPPEFAGPGFWKTGEISVQGVGQVHGQLTIPTYPGFTEAFGHDRLPHVDTASPLDDPRIPTDDLLELAAQIESGEPEEKRYLHTVLKGLFSVLQTSDSISPQEALRLTAGGLEIFHAPTGTGKSVLVRVLAAWFAQQGHRVAIVLPDIKACLVITRKIRSDLHVLQGLDVIKHETGCAHLMSSSGMHDRAHKLARLIEEDPLAPGEWGENGERDVDPLSYGCAQRALLESNADYPPGREPCLSLYRQDLGASACPWIPTCGKFAPVYEACSAHVVVTNHFAFLQGNLRIGVNLDGRPVQGMSVAEFALRTCHAVLVDEVDQFQSRAVDRCAGEVILHSRRHWTAAPQEMDTDAKRLPISAEANLLPSVGQVRLMAEFLLLAVCSNALRLDVRDDERAGNRVPDRTGLRWHLARGRDRQLVRLLWPDLAASGEADLPADLARRLRDLMPARYLQTRTRESDPTEVGWDEIRRALEALVAPRGQQLLDAVKLDLHQLLESRVKDPHQRAQAVNLLVTRATMTELDEALSELRSCVQHYRPSGLRSAQRIAEALSPSAVSAVLPLGLLGRSITGYRVTGLDKRESEAELVAQSIAGDPHTFTAELGGLVSLCLAGIERPVMGLSATAYFPQAVREHVHAPVRWWMTDAQARSIRARRHRIEYGEGHPMYGEPIKISGQHPSRKKGALIELGSELYDQYIHRELERQRAKDKDRAHVLVVANSYQQCAWLARGIAQAGAYREGLCVAVRDGDRHSPDADLPRENIATRLTAEQFEDFPDYGNVLVVPLALIARGLNIVVRIRSAVRSVYLCVRPLALFAEPAEMYASVNAAGLHALPEGGTADPDEALEQARTAAWQRLELILRATPQFTSMPKSLQEEVVAGVVVDLIQLAGRARRGGTEAVLHLVDYAFHEDTWSSDLETVLRRIHEQWPPSVKRQMNDLYGEALNAFLSYAGIDPTLTH</sequence>
<gene>
    <name evidence="1" type="ORF">EYS09_03010</name>
</gene>
<dbReference type="InterPro" id="IPR027417">
    <property type="entry name" value="P-loop_NTPase"/>
</dbReference>
<dbReference type="Gene3D" id="3.40.50.300">
    <property type="entry name" value="P-loop containing nucleotide triphosphate hydrolases"/>
    <property type="match status" value="1"/>
</dbReference>
<accession>A0A4V2JJ44</accession>
<dbReference type="SUPFAM" id="SSF52540">
    <property type="entry name" value="P-loop containing nucleoside triphosphate hydrolases"/>
    <property type="match status" value="1"/>
</dbReference>